<dbReference type="InterPro" id="IPR007110">
    <property type="entry name" value="Ig-like_dom"/>
</dbReference>
<sequence>MKHDMMFVNVIFVMMLVVYSDTLTLNLTYGPSPALENTPVTLTCSYTGLQAVPITSVSLTKPTESTVTMNAGTSETFICRTSGGLPKATIKWFKVTGNTCSQSGTEIVSSVSSPTVSVLDNLKLVESTLTFTALSTDNQLRICCSASNVAGIQHAPSDPPVIEGYASGSTYSMIENSTESLACSSTGGNPLAILTWSCFNNQMSNPTVQESTIKRAVQWTARRNENARCTCTALHVSRPNQPKNPPSTPLFRVSNIDVGNSIRIVRDSTQTVECDSSGNPSPTTSDFTWRKGFNVVSTDSVLNWPGGVIIGDEGNYTCTVETTMTPSDQNPPKLLTLHRRNAVEGSSYFLQCQYTDGNLRTTKAMITRAADGVTWSGDSHTFLSINRADAGLYRCTVENSMDPTGAEIQTGRDTSDFEINVWYIQSGQNGQGADNPKYNAAVTYEVVSATKEKPVYDALTVGNNGLENSHVYTPLEELNQKSHAYYENVRREDPVYNNTVLKKTGQTVL</sequence>
<dbReference type="InterPro" id="IPR051275">
    <property type="entry name" value="Cell_adhesion_signaling"/>
</dbReference>
<gene>
    <name evidence="8" type="ORF">MAR_018655</name>
</gene>
<feature type="chain" id="PRO_5046015521" evidence="6">
    <location>
        <begin position="21"/>
        <end position="509"/>
    </location>
</feature>
<keyword evidence="2" id="KW-0472">Membrane</keyword>
<dbReference type="Pfam" id="PF08205">
    <property type="entry name" value="C2-set_2"/>
    <property type="match status" value="1"/>
</dbReference>
<name>A0ABY7EIG1_MYAAR</name>
<organism evidence="8 9">
    <name type="scientific">Mya arenaria</name>
    <name type="common">Soft-shell clam</name>
    <dbReference type="NCBI Taxonomy" id="6604"/>
    <lineage>
        <taxon>Eukaryota</taxon>
        <taxon>Metazoa</taxon>
        <taxon>Spiralia</taxon>
        <taxon>Lophotrochozoa</taxon>
        <taxon>Mollusca</taxon>
        <taxon>Bivalvia</taxon>
        <taxon>Autobranchia</taxon>
        <taxon>Heteroconchia</taxon>
        <taxon>Euheterodonta</taxon>
        <taxon>Imparidentia</taxon>
        <taxon>Neoheterodontei</taxon>
        <taxon>Myida</taxon>
        <taxon>Myoidea</taxon>
        <taxon>Myidae</taxon>
        <taxon>Mya</taxon>
    </lineage>
</organism>
<proteinExistence type="predicted"/>
<evidence type="ECO:0000259" key="7">
    <source>
        <dbReference type="PROSITE" id="PS50835"/>
    </source>
</evidence>
<comment type="subcellular location">
    <subcellularLocation>
        <location evidence="1">Membrane</location>
        <topology evidence="1">Single-pass type I membrane protein</topology>
    </subcellularLocation>
</comment>
<evidence type="ECO:0000256" key="5">
    <source>
        <dbReference type="ARBA" id="ARBA00023319"/>
    </source>
</evidence>
<dbReference type="PANTHER" id="PTHR11640">
    <property type="entry name" value="NEPHRIN"/>
    <property type="match status" value="1"/>
</dbReference>
<protein>
    <submittedName>
        <fullName evidence="8">CD166-like protein</fullName>
    </submittedName>
</protein>
<evidence type="ECO:0000256" key="1">
    <source>
        <dbReference type="ARBA" id="ARBA00004479"/>
    </source>
</evidence>
<feature type="signal peptide" evidence="6">
    <location>
        <begin position="1"/>
        <end position="20"/>
    </location>
</feature>
<dbReference type="InterPro" id="IPR013783">
    <property type="entry name" value="Ig-like_fold"/>
</dbReference>
<evidence type="ECO:0000256" key="2">
    <source>
        <dbReference type="ARBA" id="ARBA00023136"/>
    </source>
</evidence>
<evidence type="ECO:0000256" key="3">
    <source>
        <dbReference type="ARBA" id="ARBA00023157"/>
    </source>
</evidence>
<reference evidence="8" key="1">
    <citation type="submission" date="2022-11" db="EMBL/GenBank/DDBJ databases">
        <title>Centuries of genome instability and evolution in soft-shell clam transmissible cancer (bioRxiv).</title>
        <authorList>
            <person name="Hart S.F.M."/>
            <person name="Yonemitsu M.A."/>
            <person name="Giersch R.M."/>
            <person name="Beal B.F."/>
            <person name="Arriagada G."/>
            <person name="Davis B.W."/>
            <person name="Ostrander E.A."/>
            <person name="Goff S.P."/>
            <person name="Metzger M.J."/>
        </authorList>
    </citation>
    <scope>NUCLEOTIDE SEQUENCE</scope>
    <source>
        <strain evidence="8">MELC-2E11</strain>
        <tissue evidence="8">Siphon/mantle</tissue>
    </source>
</reference>
<keyword evidence="4" id="KW-0325">Glycoprotein</keyword>
<evidence type="ECO:0000313" key="9">
    <source>
        <dbReference type="Proteomes" id="UP001164746"/>
    </source>
</evidence>
<evidence type="ECO:0000256" key="6">
    <source>
        <dbReference type="SAM" id="SignalP"/>
    </source>
</evidence>
<accession>A0ABY7EIG1</accession>
<evidence type="ECO:0000313" key="8">
    <source>
        <dbReference type="EMBL" id="WAR08697.1"/>
    </source>
</evidence>
<dbReference type="PANTHER" id="PTHR11640:SF158">
    <property type="entry name" value="V-SET AND IMMUNOGLOBULIN DOMAIN-CONTAINING PROTEIN 10-LIKE 2"/>
    <property type="match status" value="1"/>
</dbReference>
<dbReference type="InterPro" id="IPR036179">
    <property type="entry name" value="Ig-like_dom_sf"/>
</dbReference>
<feature type="domain" description="Ig-like" evidence="7">
    <location>
        <begin position="344"/>
        <end position="409"/>
    </location>
</feature>
<dbReference type="EMBL" id="CP111017">
    <property type="protein sequence ID" value="WAR08697.1"/>
    <property type="molecule type" value="Genomic_DNA"/>
</dbReference>
<dbReference type="SUPFAM" id="SSF48726">
    <property type="entry name" value="Immunoglobulin"/>
    <property type="match status" value="3"/>
</dbReference>
<dbReference type="Proteomes" id="UP001164746">
    <property type="component" value="Chromosome 6"/>
</dbReference>
<evidence type="ECO:0000256" key="4">
    <source>
        <dbReference type="ARBA" id="ARBA00023180"/>
    </source>
</evidence>
<keyword evidence="6" id="KW-0732">Signal</keyword>
<keyword evidence="3" id="KW-1015">Disulfide bond</keyword>
<feature type="domain" description="Ig-like" evidence="7">
    <location>
        <begin position="245"/>
        <end position="336"/>
    </location>
</feature>
<feature type="domain" description="Ig-like" evidence="7">
    <location>
        <begin position="53"/>
        <end position="163"/>
    </location>
</feature>
<dbReference type="Gene3D" id="2.60.40.10">
    <property type="entry name" value="Immunoglobulins"/>
    <property type="match status" value="2"/>
</dbReference>
<keyword evidence="5" id="KW-0393">Immunoglobulin domain</keyword>
<dbReference type="InterPro" id="IPR013162">
    <property type="entry name" value="CD80_C2-set"/>
</dbReference>
<dbReference type="PROSITE" id="PS50835">
    <property type="entry name" value="IG_LIKE"/>
    <property type="match status" value="3"/>
</dbReference>
<keyword evidence="9" id="KW-1185">Reference proteome</keyword>